<dbReference type="AlphaFoldDB" id="A0A538SAY4"/>
<dbReference type="PANTHER" id="PTHR42680">
    <property type="entry name" value="DCTP DEAMINASE"/>
    <property type="match status" value="1"/>
</dbReference>
<keyword evidence="1 3" id="KW-0378">Hydrolase</keyword>
<evidence type="ECO:0000313" key="4">
    <source>
        <dbReference type="Proteomes" id="UP000320184"/>
    </source>
</evidence>
<sequence>MILTRDVILREIAAGRIVVEPLVPDQIGPASIDLHLGDEIRVMEGGPDVVSVTEDTDYRAITRVRALDGPYLLRPGETIHGITRERIRLPGDVAGWLEGRSRYARLGLMIHVTAGFVAPGVASRQVLEMSNVAGRPLAIRAGVRVCQIVLQRCEGSAVYAGRFAHQEAL</sequence>
<dbReference type="EMBL" id="VBOT01000138">
    <property type="protein sequence ID" value="TMQ48535.1"/>
    <property type="molecule type" value="Genomic_DNA"/>
</dbReference>
<reference evidence="3 4" key="1">
    <citation type="journal article" date="2019" name="Nat. Microbiol.">
        <title>Mediterranean grassland soil C-N compound turnover is dependent on rainfall and depth, and is mediated by genomically divergent microorganisms.</title>
        <authorList>
            <person name="Diamond S."/>
            <person name="Andeer P.F."/>
            <person name="Li Z."/>
            <person name="Crits-Christoph A."/>
            <person name="Burstein D."/>
            <person name="Anantharaman K."/>
            <person name="Lane K.R."/>
            <person name="Thomas B.C."/>
            <person name="Pan C."/>
            <person name="Northen T.R."/>
            <person name="Banfield J.F."/>
        </authorList>
    </citation>
    <scope>NUCLEOTIDE SEQUENCE [LARGE SCALE GENOMIC DNA]</scope>
    <source>
        <strain evidence="3">WS_3</strain>
    </source>
</reference>
<gene>
    <name evidence="3" type="primary">dcd</name>
    <name evidence="3" type="ORF">E6K73_11800</name>
</gene>
<organism evidence="3 4">
    <name type="scientific">Eiseniibacteriota bacterium</name>
    <dbReference type="NCBI Taxonomy" id="2212470"/>
    <lineage>
        <taxon>Bacteria</taxon>
        <taxon>Candidatus Eiseniibacteriota</taxon>
    </lineage>
</organism>
<dbReference type="GO" id="GO:0008829">
    <property type="term" value="F:dCTP deaminase activity"/>
    <property type="evidence" value="ECO:0007669"/>
    <property type="project" value="UniProtKB-EC"/>
</dbReference>
<keyword evidence="2" id="KW-0546">Nucleotide metabolism</keyword>
<dbReference type="Pfam" id="PF22769">
    <property type="entry name" value="DCD"/>
    <property type="match status" value="1"/>
</dbReference>
<comment type="caution">
    <text evidence="3">The sequence shown here is derived from an EMBL/GenBank/DDBJ whole genome shotgun (WGS) entry which is preliminary data.</text>
</comment>
<dbReference type="EC" id="3.5.4.13" evidence="3"/>
<dbReference type="NCBIfam" id="TIGR02274">
    <property type="entry name" value="dCTP_deam"/>
    <property type="match status" value="1"/>
</dbReference>
<dbReference type="Proteomes" id="UP000320184">
    <property type="component" value="Unassembled WGS sequence"/>
</dbReference>
<dbReference type="InterPro" id="IPR011962">
    <property type="entry name" value="dCTP_deaminase"/>
</dbReference>
<dbReference type="InterPro" id="IPR036157">
    <property type="entry name" value="dUTPase-like_sf"/>
</dbReference>
<protein>
    <submittedName>
        <fullName evidence="3">dCTP deaminase</fullName>
        <ecNumber evidence="3">3.5.4.13</ecNumber>
    </submittedName>
</protein>
<dbReference type="CDD" id="cd07557">
    <property type="entry name" value="trimeric_dUTPase"/>
    <property type="match status" value="1"/>
</dbReference>
<accession>A0A538SAY4</accession>
<proteinExistence type="predicted"/>
<dbReference type="PANTHER" id="PTHR42680:SF3">
    <property type="entry name" value="DCTP DEAMINASE"/>
    <property type="match status" value="1"/>
</dbReference>
<dbReference type="SUPFAM" id="SSF51283">
    <property type="entry name" value="dUTPase-like"/>
    <property type="match status" value="1"/>
</dbReference>
<dbReference type="GO" id="GO:0006229">
    <property type="term" value="P:dUTP biosynthetic process"/>
    <property type="evidence" value="ECO:0007669"/>
    <property type="project" value="InterPro"/>
</dbReference>
<name>A0A538SAY4_UNCEI</name>
<evidence type="ECO:0000256" key="2">
    <source>
        <dbReference type="ARBA" id="ARBA00023080"/>
    </source>
</evidence>
<evidence type="ECO:0000313" key="3">
    <source>
        <dbReference type="EMBL" id="TMQ48535.1"/>
    </source>
</evidence>
<evidence type="ECO:0000256" key="1">
    <source>
        <dbReference type="ARBA" id="ARBA00022801"/>
    </source>
</evidence>
<dbReference type="Gene3D" id="2.70.40.10">
    <property type="match status" value="1"/>
</dbReference>
<dbReference type="InterPro" id="IPR033704">
    <property type="entry name" value="dUTPase_trimeric"/>
</dbReference>